<dbReference type="FunFam" id="3.30.70.270:FF:000001">
    <property type="entry name" value="Diguanylate cyclase domain protein"/>
    <property type="match status" value="1"/>
</dbReference>
<feature type="domain" description="PAS" evidence="8">
    <location>
        <begin position="311"/>
        <end position="352"/>
    </location>
</feature>
<feature type="domain" description="PAS" evidence="8">
    <location>
        <begin position="185"/>
        <end position="255"/>
    </location>
</feature>
<dbReference type="PROSITE" id="PS50887">
    <property type="entry name" value="GGDEF"/>
    <property type="match status" value="1"/>
</dbReference>
<dbReference type="RefSeq" id="WP_190473880.1">
    <property type="nucleotide sequence ID" value="NZ_JACJPW010000125.1"/>
</dbReference>
<dbReference type="CDD" id="cd00130">
    <property type="entry name" value="PAS"/>
    <property type="match status" value="8"/>
</dbReference>
<dbReference type="InterPro" id="IPR000160">
    <property type="entry name" value="GGDEF_dom"/>
</dbReference>
<feature type="domain" description="PAC" evidence="9">
    <location>
        <begin position="900"/>
        <end position="951"/>
    </location>
</feature>
<evidence type="ECO:0000259" key="8">
    <source>
        <dbReference type="PROSITE" id="PS50112"/>
    </source>
</evidence>
<dbReference type="InterPro" id="IPR000014">
    <property type="entry name" value="PAS"/>
</dbReference>
<dbReference type="PANTHER" id="PTHR43304:SF1">
    <property type="entry name" value="PAC DOMAIN-CONTAINING PROTEIN"/>
    <property type="match status" value="1"/>
</dbReference>
<dbReference type="FunFam" id="3.30.450.20:FF:000099">
    <property type="entry name" value="Sensory box sensor histidine kinase"/>
    <property type="match status" value="1"/>
</dbReference>
<dbReference type="InterPro" id="IPR043128">
    <property type="entry name" value="Rev_trsase/Diguanyl_cyclase"/>
</dbReference>
<dbReference type="PANTHER" id="PTHR43304">
    <property type="entry name" value="PHYTOCHROME-LIKE PROTEIN CPH1"/>
    <property type="match status" value="1"/>
</dbReference>
<evidence type="ECO:0000256" key="1">
    <source>
        <dbReference type="ARBA" id="ARBA00000085"/>
    </source>
</evidence>
<dbReference type="EC" id="2.7.13.3" evidence="2"/>
<dbReference type="SUPFAM" id="SSF55073">
    <property type="entry name" value="Nucleotide cyclase"/>
    <property type="match status" value="1"/>
</dbReference>
<feature type="domain" description="PAS" evidence="8">
    <location>
        <begin position="952"/>
        <end position="1025"/>
    </location>
</feature>
<dbReference type="NCBIfam" id="TIGR00254">
    <property type="entry name" value="GGDEF"/>
    <property type="match status" value="1"/>
</dbReference>
<evidence type="ECO:0000256" key="2">
    <source>
        <dbReference type="ARBA" id="ARBA00012438"/>
    </source>
</evidence>
<evidence type="ECO:0000259" key="9">
    <source>
        <dbReference type="PROSITE" id="PS50113"/>
    </source>
</evidence>
<dbReference type="SMART" id="SM00091">
    <property type="entry name" value="PAS"/>
    <property type="match status" value="8"/>
</dbReference>
<feature type="domain" description="PAS" evidence="8">
    <location>
        <begin position="840"/>
        <end position="894"/>
    </location>
</feature>
<keyword evidence="5" id="KW-0418">Kinase</keyword>
<dbReference type="Gene3D" id="3.30.450.20">
    <property type="entry name" value="PAS domain"/>
    <property type="match status" value="8"/>
</dbReference>
<feature type="domain" description="PAC" evidence="9">
    <location>
        <begin position="636"/>
        <end position="692"/>
    </location>
</feature>
<evidence type="ECO:0000313" key="12">
    <source>
        <dbReference type="Proteomes" id="UP000641646"/>
    </source>
</evidence>
<evidence type="ECO:0000256" key="3">
    <source>
        <dbReference type="ARBA" id="ARBA00022553"/>
    </source>
</evidence>
<feature type="domain" description="GGDEF" evidence="10">
    <location>
        <begin position="1293"/>
        <end position="1430"/>
    </location>
</feature>
<dbReference type="Pfam" id="PF08448">
    <property type="entry name" value="PAS_4"/>
    <property type="match status" value="4"/>
</dbReference>
<dbReference type="NCBIfam" id="TIGR00229">
    <property type="entry name" value="sensory_box"/>
    <property type="match status" value="8"/>
</dbReference>
<dbReference type="InterPro" id="IPR003018">
    <property type="entry name" value="GAF"/>
</dbReference>
<evidence type="ECO:0000256" key="5">
    <source>
        <dbReference type="ARBA" id="ARBA00022777"/>
    </source>
</evidence>
<keyword evidence="4" id="KW-0808">Transferase</keyword>
<name>A0A926VME1_9CYAN</name>
<keyword evidence="6" id="KW-0175">Coiled coil</keyword>
<dbReference type="InterPro" id="IPR016132">
    <property type="entry name" value="Phyto_chromo_attachment"/>
</dbReference>
<feature type="domain" description="PAS" evidence="8">
    <location>
        <begin position="441"/>
        <end position="496"/>
    </location>
</feature>
<feature type="domain" description="PAC" evidence="9">
    <location>
        <begin position="258"/>
        <end position="310"/>
    </location>
</feature>
<dbReference type="InterPro" id="IPR001610">
    <property type="entry name" value="PAC"/>
</dbReference>
<dbReference type="InterPro" id="IPR035965">
    <property type="entry name" value="PAS-like_dom_sf"/>
</dbReference>
<reference evidence="11" key="1">
    <citation type="journal article" date="2015" name="ISME J.">
        <title>Draft Genome Sequence of Streptomyces incarnatus NRRL8089, which Produces the Nucleoside Antibiotic Sinefungin.</title>
        <authorList>
            <person name="Oshima K."/>
            <person name="Hattori M."/>
            <person name="Shimizu H."/>
            <person name="Fukuda K."/>
            <person name="Nemoto M."/>
            <person name="Inagaki K."/>
            <person name="Tamura T."/>
        </authorList>
    </citation>
    <scope>NUCLEOTIDE SEQUENCE</scope>
    <source>
        <strain evidence="11">FACHB-1375</strain>
    </source>
</reference>
<dbReference type="Pfam" id="PF01590">
    <property type="entry name" value="GAF"/>
    <property type="match status" value="1"/>
</dbReference>
<comment type="catalytic activity">
    <reaction evidence="1">
        <text>ATP + protein L-histidine = ADP + protein N-phospho-L-histidine.</text>
        <dbReference type="EC" id="2.7.13.3"/>
    </reaction>
</comment>
<feature type="domain" description="PAC" evidence="9">
    <location>
        <begin position="1030"/>
        <end position="1082"/>
    </location>
</feature>
<sequence>MGKQSAEMQQNQAYWLNSLLNAVFELCIVKDGEGRWLIANESALKLFGLEGLDYRGKTDVELADRSQLYREIFFNNAQPYEGDSWEESIRYSWKDIVISDGTTKTFEVKKVPICNPDGSPGAIGVVWRDITERVGVAKKTLQMEKYCCHLEKSVGNDTGEFIEIDRQVQIEVSELQRLEEKLRQSEQRYNAIVEDSTEQIVRFTPDGTITFVNEAYCRYFGKQHQEIIGTQFIEFLLKEDVEEFLHQIASLNRANPVTAIAHRSPNANGEICWLQWKYRAIFDERDSLVEFQFVGRDITQCQQTEKALNEGEEKYKILFDTFPLGISITDKTGNIIEANAASEKILGLSKAEHKLRKFNSEAWQIIRPDGIPMPPAEFASVRALTENKKIENVEMGILKEGGEISWISVTAAPIPLKNYGVAIGYIDITDRKQMEKKLLKSEERFRNLVNSAPLLLWTSSTDGNCDFLNQSWLDFTGRTMEEEIGNGWMEGVHPEDFQLCWNTYFSAFALRQNFEIEYRLRRADGEYRWILDKGVPRFDSDGTFIGYIGSCVDITATKQAQEDLIKSEQKLSLHIQQTPLAVIEWNVNFEIVEWNPAAEAIFGYSKSETIGSSGNFIIPANAKDRVNGEIEQLLVSRGGIRTTKENLTKDGRIIVCEWYSTPLIAPDGNVIGIACLVQDITERVRSEEALRETEAFLNLIVENIPNTIFVKDAENLKFVRLNKAGEELLGYSREELIGKSDYDFFPPEEVDFFRAKDLQLLAQKQLVDIPEECIHTKNKGIRILHTKKLAILDESGKPLYLLGISEDITDRKQAQAALRESEQRLSAIAANIPGCVFRSVLDADGRMNLVFISAGVYELTGLNAQQVLEHPKLLQELVHPDDRTKFQESIAASIVSFQPLFQQYRIVTRSGQIKWIQDSVRFSKDSNGDVLVDGITLDITERMQAQEALRESEERFRQMTENSKEVFWICTADARQILYISPAYEKIWGRTCQSLYEQPLSWIDGIHPDDRELVVRGMNERMNAWDEGRHSHEFRIVRPDGSICWINTRCFAIRDRSGQIYRLAGISEDITERKLVEEAIRQQADRERVVATITQRIRGTLNLEEILNTAVLEVQQLLSCDRVVIYRIWPEGTGSVVTEAVVSHCEAILGRTFPEEVFPQSYHQLYRRGRVRAIPDIENAYVATCLADFVKEFGVKAKLVVPLINGEELWGLLIAHQCTCVREWQQFEINLLQQLATQLAIAIQQASLFEKLAAANKELHRLACLDGLTQVANRRGFDEYLHREWRRLHREQLPLALILCDIDFFKQYNDTYGHQAGDDCLKQVANAIKQAVRRPADLVARYGGEEFAVILPNTKAEGALVVAEEIRDRVRSQQIPHANSRISPYVTISLGIAVTVPTLQTSAERLIHVADLGLYEAKYRGRDRAILKTWR</sequence>
<dbReference type="SUPFAM" id="SSF55785">
    <property type="entry name" value="PYP-like sensor domain (PAS domain)"/>
    <property type="match status" value="8"/>
</dbReference>
<dbReference type="InterPro" id="IPR029016">
    <property type="entry name" value="GAF-like_dom_sf"/>
</dbReference>
<dbReference type="InterPro" id="IPR013655">
    <property type="entry name" value="PAS_fold_3"/>
</dbReference>
<protein>
    <recommendedName>
        <fullName evidence="2">histidine kinase</fullName>
        <ecNumber evidence="2">2.7.13.3</ecNumber>
    </recommendedName>
</protein>
<dbReference type="Gene3D" id="3.30.70.270">
    <property type="match status" value="1"/>
</dbReference>
<feature type="domain" description="PAS" evidence="8">
    <location>
        <begin position="567"/>
        <end position="637"/>
    </location>
</feature>
<feature type="domain" description="Phytochrome chromophore attachment site" evidence="7">
    <location>
        <begin position="1102"/>
        <end position="1238"/>
    </location>
</feature>
<dbReference type="PROSITE" id="PS50113">
    <property type="entry name" value="PAC"/>
    <property type="match status" value="6"/>
</dbReference>
<evidence type="ECO:0000259" key="7">
    <source>
        <dbReference type="PROSITE" id="PS50046"/>
    </source>
</evidence>
<evidence type="ECO:0000256" key="6">
    <source>
        <dbReference type="SAM" id="Coils"/>
    </source>
</evidence>
<comment type="caution">
    <text evidence="11">The sequence shown here is derived from an EMBL/GenBank/DDBJ whole genome shotgun (WGS) entry which is preliminary data.</text>
</comment>
<dbReference type="SMART" id="SM00086">
    <property type="entry name" value="PAC"/>
    <property type="match status" value="7"/>
</dbReference>
<dbReference type="Gene3D" id="3.30.450.40">
    <property type="match status" value="2"/>
</dbReference>
<dbReference type="EMBL" id="JACJPW010000125">
    <property type="protein sequence ID" value="MBD2185502.1"/>
    <property type="molecule type" value="Genomic_DNA"/>
</dbReference>
<dbReference type="PROSITE" id="PS50046">
    <property type="entry name" value="PHYTOCHROME_2"/>
    <property type="match status" value="1"/>
</dbReference>
<dbReference type="SMART" id="SM00065">
    <property type="entry name" value="GAF"/>
    <property type="match status" value="1"/>
</dbReference>
<proteinExistence type="predicted"/>
<organism evidence="11 12">
    <name type="scientific">Aerosakkonema funiforme FACHB-1375</name>
    <dbReference type="NCBI Taxonomy" id="2949571"/>
    <lineage>
        <taxon>Bacteria</taxon>
        <taxon>Bacillati</taxon>
        <taxon>Cyanobacteriota</taxon>
        <taxon>Cyanophyceae</taxon>
        <taxon>Oscillatoriophycideae</taxon>
        <taxon>Aerosakkonematales</taxon>
        <taxon>Aerosakkonemataceae</taxon>
        <taxon>Aerosakkonema</taxon>
    </lineage>
</organism>
<keyword evidence="12" id="KW-1185">Reference proteome</keyword>
<dbReference type="InterPro" id="IPR029787">
    <property type="entry name" value="Nucleotide_cyclase"/>
</dbReference>
<dbReference type="SUPFAM" id="SSF55781">
    <property type="entry name" value="GAF domain-like"/>
    <property type="match status" value="1"/>
</dbReference>
<dbReference type="InterPro" id="IPR052162">
    <property type="entry name" value="Sensor_kinase/Photoreceptor"/>
</dbReference>
<dbReference type="Proteomes" id="UP000641646">
    <property type="component" value="Unassembled WGS sequence"/>
</dbReference>
<accession>A0A926VME1</accession>
<evidence type="ECO:0000313" key="11">
    <source>
        <dbReference type="EMBL" id="MBD2185502.1"/>
    </source>
</evidence>
<dbReference type="Pfam" id="PF13188">
    <property type="entry name" value="PAS_8"/>
    <property type="match status" value="1"/>
</dbReference>
<dbReference type="InterPro" id="IPR000700">
    <property type="entry name" value="PAS-assoc_C"/>
</dbReference>
<dbReference type="Pfam" id="PF08447">
    <property type="entry name" value="PAS_3"/>
    <property type="match status" value="3"/>
</dbReference>
<dbReference type="GO" id="GO:0004673">
    <property type="term" value="F:protein histidine kinase activity"/>
    <property type="evidence" value="ECO:0007669"/>
    <property type="project" value="UniProtKB-EC"/>
</dbReference>
<feature type="domain" description="PAC" evidence="9">
    <location>
        <begin position="767"/>
        <end position="820"/>
    </location>
</feature>
<dbReference type="SMART" id="SM00267">
    <property type="entry name" value="GGDEF"/>
    <property type="match status" value="1"/>
</dbReference>
<evidence type="ECO:0000259" key="10">
    <source>
        <dbReference type="PROSITE" id="PS50887"/>
    </source>
</evidence>
<keyword evidence="3" id="KW-0597">Phosphoprotein</keyword>
<reference evidence="11" key="2">
    <citation type="submission" date="2020-08" db="EMBL/GenBank/DDBJ databases">
        <authorList>
            <person name="Chen M."/>
            <person name="Teng W."/>
            <person name="Zhao L."/>
            <person name="Hu C."/>
            <person name="Zhou Y."/>
            <person name="Han B."/>
            <person name="Song L."/>
            <person name="Shu W."/>
        </authorList>
    </citation>
    <scope>NUCLEOTIDE SEQUENCE</scope>
    <source>
        <strain evidence="11">FACHB-1375</strain>
    </source>
</reference>
<dbReference type="Pfam" id="PF00990">
    <property type="entry name" value="GGDEF"/>
    <property type="match status" value="1"/>
</dbReference>
<dbReference type="InterPro" id="IPR013656">
    <property type="entry name" value="PAS_4"/>
</dbReference>
<gene>
    <name evidence="11" type="ORF">H6G03_31270</name>
</gene>
<dbReference type="CDD" id="cd01949">
    <property type="entry name" value="GGDEF"/>
    <property type="match status" value="1"/>
</dbReference>
<evidence type="ECO:0000256" key="4">
    <source>
        <dbReference type="ARBA" id="ARBA00022679"/>
    </source>
</evidence>
<feature type="domain" description="PAS" evidence="8">
    <location>
        <begin position="693"/>
        <end position="765"/>
    </location>
</feature>
<feature type="coiled-coil region" evidence="6">
    <location>
        <begin position="168"/>
        <end position="195"/>
    </location>
</feature>
<dbReference type="PROSITE" id="PS50112">
    <property type="entry name" value="PAS"/>
    <property type="match status" value="7"/>
</dbReference>
<feature type="domain" description="PAC" evidence="9">
    <location>
        <begin position="514"/>
        <end position="566"/>
    </location>
</feature>